<evidence type="ECO:0000256" key="3">
    <source>
        <dbReference type="ARBA" id="ARBA00011245"/>
    </source>
</evidence>
<keyword evidence="19" id="KW-1185">Reference proteome</keyword>
<evidence type="ECO:0000256" key="11">
    <source>
        <dbReference type="ARBA" id="ARBA00023056"/>
    </source>
</evidence>
<evidence type="ECO:0000313" key="19">
    <source>
        <dbReference type="Proteomes" id="UP000661894"/>
    </source>
</evidence>
<keyword evidence="8" id="KW-0547">Nucleotide-binding</keyword>
<dbReference type="InterPro" id="IPR040999">
    <property type="entry name" value="Mak_N_cap"/>
</dbReference>
<evidence type="ECO:0000259" key="16">
    <source>
        <dbReference type="Pfam" id="PF01636"/>
    </source>
</evidence>
<keyword evidence="6" id="KW-0321">Glycogen metabolism</keyword>
<evidence type="ECO:0000256" key="8">
    <source>
        <dbReference type="ARBA" id="ARBA00022741"/>
    </source>
</evidence>
<evidence type="ECO:0000256" key="6">
    <source>
        <dbReference type="ARBA" id="ARBA00022600"/>
    </source>
</evidence>
<comment type="caution">
    <text evidence="18">The sequence shown here is derived from an EMBL/GenBank/DDBJ whole genome shotgun (WGS) entry which is preliminary data.</text>
</comment>
<sequence length="465" mass="50152">MPTLTPPFPDFLPEWVARQRWYTAKGRTPLLRRVGGLRHQDPDGEVGVETWLVQDDGGPSPVVYQVPLTYRGAPVPELEHALVAQAEHSELGPRWIYDGCHDPVYARLLLATILEGGTAESDGGAQYGRASGHRASGDGAMGAHTGGEQVRVLRGEQSNTSLIFEGEDGPPVICKVFRVLADGRNPDVVVQEALAAAGSTRVPAPLGDLYGEWTGPAGERQHGHLAFAQEFLPGVEDAWRVAVRAATDGEHLGERAAHLGAAVASVHRDLAAAFPTHEATEPVRAQLRATWRDRATAALLEAPELEEHREAIAAVYARTEQAAWPGLQRIHGDLHLGQVIEAPGRGWLLLDFEGEPLRPLGERTAPDLALRDVAGMLRSLDYAAGAAQREHGADVAADWVARARGAFLDGYAREAGHDPREDAELLAALELDKALYEAVYEARNRPAWLSIPVSGVRRLLGTTAP</sequence>
<evidence type="ECO:0000256" key="14">
    <source>
        <dbReference type="ARBA" id="ARBA00049067"/>
    </source>
</evidence>
<feature type="domain" description="Aminoglycoside phosphotransferase" evidence="16">
    <location>
        <begin position="150"/>
        <end position="397"/>
    </location>
</feature>
<dbReference type="Pfam" id="PF01636">
    <property type="entry name" value="APH"/>
    <property type="match status" value="1"/>
</dbReference>
<dbReference type="InterPro" id="IPR011009">
    <property type="entry name" value="Kinase-like_dom_sf"/>
</dbReference>
<keyword evidence="9" id="KW-0418">Kinase</keyword>
<keyword evidence="12" id="KW-0119">Carbohydrate metabolism</keyword>
<keyword evidence="7" id="KW-0808">Transferase</keyword>
<evidence type="ECO:0000256" key="13">
    <source>
        <dbReference type="ARBA" id="ARBA00031251"/>
    </source>
</evidence>
<organism evidence="18 19">
    <name type="scientific">Oceanitalea stevensii</name>
    <dbReference type="NCBI Taxonomy" id="2763072"/>
    <lineage>
        <taxon>Bacteria</taxon>
        <taxon>Bacillati</taxon>
        <taxon>Actinomycetota</taxon>
        <taxon>Actinomycetes</taxon>
        <taxon>Micrococcales</taxon>
        <taxon>Bogoriellaceae</taxon>
        <taxon>Georgenia</taxon>
    </lineage>
</organism>
<dbReference type="Pfam" id="PF18085">
    <property type="entry name" value="Mak_N_cap"/>
    <property type="match status" value="1"/>
</dbReference>
<keyword evidence="11" id="KW-0320">Glycogen biosynthesis</keyword>
<feature type="region of interest" description="Disordered" evidence="15">
    <location>
        <begin position="121"/>
        <end position="141"/>
    </location>
</feature>
<evidence type="ECO:0000256" key="1">
    <source>
        <dbReference type="ARBA" id="ARBA00004964"/>
    </source>
</evidence>
<dbReference type="Proteomes" id="UP000661894">
    <property type="component" value="Unassembled WGS sequence"/>
</dbReference>
<evidence type="ECO:0000256" key="10">
    <source>
        <dbReference type="ARBA" id="ARBA00022840"/>
    </source>
</evidence>
<comment type="subunit">
    <text evidence="3">Monomer.</text>
</comment>
<reference evidence="18 19" key="1">
    <citation type="submission" date="2020-08" db="EMBL/GenBank/DDBJ databases">
        <title>A Genomic Blueprint of the Chicken Gut Microbiome.</title>
        <authorList>
            <person name="Gilroy R."/>
            <person name="Ravi A."/>
            <person name="Getino M."/>
            <person name="Pursley I."/>
            <person name="Horton D.L."/>
            <person name="Alikhan N.-F."/>
            <person name="Baker D."/>
            <person name="Gharbi K."/>
            <person name="Hall N."/>
            <person name="Watson M."/>
            <person name="Adriaenssens E.M."/>
            <person name="Foster-Nyarko E."/>
            <person name="Jarju S."/>
            <person name="Secka A."/>
            <person name="Antonio M."/>
            <person name="Oren A."/>
            <person name="Chaudhuri R."/>
            <person name="La Ragione R.M."/>
            <person name="Hildebrand F."/>
            <person name="Pallen M.J."/>
        </authorList>
    </citation>
    <scope>NUCLEOTIDE SEQUENCE [LARGE SCALE GENOMIC DNA]</scope>
    <source>
        <strain evidence="18 19">Sa1BUA1</strain>
    </source>
</reference>
<evidence type="ECO:0000256" key="9">
    <source>
        <dbReference type="ARBA" id="ARBA00022777"/>
    </source>
</evidence>
<evidence type="ECO:0000256" key="2">
    <source>
        <dbReference type="ARBA" id="ARBA00006219"/>
    </source>
</evidence>
<evidence type="ECO:0000313" key="18">
    <source>
        <dbReference type="EMBL" id="MBD8063553.1"/>
    </source>
</evidence>
<comment type="catalytic activity">
    <reaction evidence="14">
        <text>D-maltose + ATP = alpha-maltose 1-phosphate + ADP + H(+)</text>
        <dbReference type="Rhea" id="RHEA:31915"/>
        <dbReference type="ChEBI" id="CHEBI:15378"/>
        <dbReference type="ChEBI" id="CHEBI:17306"/>
        <dbReference type="ChEBI" id="CHEBI:30616"/>
        <dbReference type="ChEBI" id="CHEBI:63576"/>
        <dbReference type="ChEBI" id="CHEBI:456216"/>
        <dbReference type="EC" id="2.7.1.175"/>
    </reaction>
</comment>
<evidence type="ECO:0000256" key="7">
    <source>
        <dbReference type="ARBA" id="ARBA00022679"/>
    </source>
</evidence>
<protein>
    <recommendedName>
        <fullName evidence="5">Maltokinase</fullName>
        <ecNumber evidence="4">2.7.1.175</ecNumber>
    </recommendedName>
    <alternativeName>
        <fullName evidence="13">Maltose-1-phosphate synthase</fullName>
    </alternativeName>
</protein>
<dbReference type="SUPFAM" id="SSF56112">
    <property type="entry name" value="Protein kinase-like (PK-like)"/>
    <property type="match status" value="1"/>
</dbReference>
<feature type="domain" description="Maltokinase N-terminal cap" evidence="17">
    <location>
        <begin position="15"/>
        <end position="102"/>
    </location>
</feature>
<evidence type="ECO:0000259" key="17">
    <source>
        <dbReference type="Pfam" id="PF18085"/>
    </source>
</evidence>
<comment type="pathway">
    <text evidence="1">Glycan biosynthesis; glycogen biosynthesis.</text>
</comment>
<dbReference type="EMBL" id="JACSPO010000012">
    <property type="protein sequence ID" value="MBD8063553.1"/>
    <property type="molecule type" value="Genomic_DNA"/>
</dbReference>
<evidence type="ECO:0000256" key="5">
    <source>
        <dbReference type="ARBA" id="ARBA00013882"/>
    </source>
</evidence>
<dbReference type="InterPro" id="IPR002575">
    <property type="entry name" value="Aminoglycoside_PTrfase"/>
</dbReference>
<evidence type="ECO:0000256" key="15">
    <source>
        <dbReference type="SAM" id="MobiDB-lite"/>
    </source>
</evidence>
<proteinExistence type="inferred from homology"/>
<keyword evidence="10" id="KW-0067">ATP-binding</keyword>
<dbReference type="EC" id="2.7.1.175" evidence="4"/>
<name>A0ABR8Z6F5_9MICO</name>
<gene>
    <name evidence="18" type="ORF">H9624_14615</name>
</gene>
<evidence type="ECO:0000256" key="4">
    <source>
        <dbReference type="ARBA" id="ARBA00011962"/>
    </source>
</evidence>
<comment type="similarity">
    <text evidence="2">Belongs to the aminoglycoside phosphotransferase family.</text>
</comment>
<accession>A0ABR8Z6F5</accession>
<evidence type="ECO:0000256" key="12">
    <source>
        <dbReference type="ARBA" id="ARBA00023277"/>
    </source>
</evidence>
<dbReference type="RefSeq" id="WP_251840648.1">
    <property type="nucleotide sequence ID" value="NZ_JACSPO010000012.1"/>
</dbReference>
<dbReference type="Gene3D" id="3.90.1200.10">
    <property type="match status" value="1"/>
</dbReference>